<evidence type="ECO:0008006" key="2">
    <source>
        <dbReference type="Google" id="ProtNLM"/>
    </source>
</evidence>
<dbReference type="Gene3D" id="2.30.29.30">
    <property type="entry name" value="Pleckstrin-homology domain (PH domain)/Phosphotyrosine-binding domain (PTB)"/>
    <property type="match status" value="1"/>
</dbReference>
<name>A0AAW2HDL5_9NEOP</name>
<dbReference type="SUPFAM" id="SSF50729">
    <property type="entry name" value="PH domain-like"/>
    <property type="match status" value="1"/>
</dbReference>
<dbReference type="PANTHER" id="PTHR11232:SF57">
    <property type="entry name" value="RE46159P"/>
    <property type="match status" value="1"/>
</dbReference>
<accession>A0AAW2HDL5</accession>
<organism evidence="1">
    <name type="scientific">Menopon gallinae</name>
    <name type="common">poultry shaft louse</name>
    <dbReference type="NCBI Taxonomy" id="328185"/>
    <lineage>
        <taxon>Eukaryota</taxon>
        <taxon>Metazoa</taxon>
        <taxon>Ecdysozoa</taxon>
        <taxon>Arthropoda</taxon>
        <taxon>Hexapoda</taxon>
        <taxon>Insecta</taxon>
        <taxon>Pterygota</taxon>
        <taxon>Neoptera</taxon>
        <taxon>Paraneoptera</taxon>
        <taxon>Psocodea</taxon>
        <taxon>Troctomorpha</taxon>
        <taxon>Phthiraptera</taxon>
        <taxon>Amblycera</taxon>
        <taxon>Menoponidae</taxon>
        <taxon>Menopon</taxon>
    </lineage>
</organism>
<dbReference type="EMBL" id="JARGDH010000005">
    <property type="protein sequence ID" value="KAL0267819.1"/>
    <property type="molecule type" value="Genomic_DNA"/>
</dbReference>
<comment type="caution">
    <text evidence="1">The sequence shown here is derived from an EMBL/GenBank/DDBJ whole genome shotgun (WGS) entry which is preliminary data.</text>
</comment>
<proteinExistence type="predicted"/>
<gene>
    <name evidence="1" type="ORF">PYX00_009972</name>
</gene>
<dbReference type="AlphaFoldDB" id="A0AAW2HDL5"/>
<dbReference type="InterPro" id="IPR011993">
    <property type="entry name" value="PH-like_dom_sf"/>
</dbReference>
<dbReference type="InterPro" id="IPR051133">
    <property type="entry name" value="Adapter_Engulfment-Domain"/>
</dbReference>
<dbReference type="PANTHER" id="PTHR11232">
    <property type="entry name" value="PHOSPHOTYROSINE INTERACTION DOMAIN-CONTAINING FAMILY MEMBER"/>
    <property type="match status" value="1"/>
</dbReference>
<sequence length="198" mass="22650">MTGKDSDDGIAIREKDLPQKFVLKVLGHCETTGLWGLKHTREPVEKMVKFAKDHKLCLPIVQLIATREGIFVLPLDRKRNPDAEESRVKIDIDNISYGVQDLVYTRVFSMIEVTDASNRFGPARVPFVCHSFVCESHNTAKMLTYALDAAFQVSTTRGTHRKKLWLFNISCYSFAGLRENSERHEESMKRARHEPLTL</sequence>
<evidence type="ECO:0000313" key="1">
    <source>
        <dbReference type="EMBL" id="KAL0267819.1"/>
    </source>
</evidence>
<reference evidence="1" key="1">
    <citation type="journal article" date="2024" name="Gigascience">
        <title>Chromosome-level genome of the poultry shaft louse Menopon gallinae provides insight into the host-switching and adaptive evolution of parasitic lice.</title>
        <authorList>
            <person name="Xu Y."/>
            <person name="Ma L."/>
            <person name="Liu S."/>
            <person name="Liang Y."/>
            <person name="Liu Q."/>
            <person name="He Z."/>
            <person name="Tian L."/>
            <person name="Duan Y."/>
            <person name="Cai W."/>
            <person name="Li H."/>
            <person name="Song F."/>
        </authorList>
    </citation>
    <scope>NUCLEOTIDE SEQUENCE</scope>
    <source>
        <strain evidence="1">Cailab_2023a</strain>
    </source>
</reference>
<protein>
    <recommendedName>
        <fullName evidence="2">PID domain-containing protein</fullName>
    </recommendedName>
</protein>